<organism evidence="4 5">
    <name type="scientific">Mycobacterium noviomagense</name>
    <dbReference type="NCBI Taxonomy" id="459858"/>
    <lineage>
        <taxon>Bacteria</taxon>
        <taxon>Bacillati</taxon>
        <taxon>Actinomycetota</taxon>
        <taxon>Actinomycetes</taxon>
        <taxon>Mycobacteriales</taxon>
        <taxon>Mycobacteriaceae</taxon>
        <taxon>Mycobacterium</taxon>
    </lineage>
</organism>
<dbReference type="InterPro" id="IPR055583">
    <property type="entry name" value="DUF7159"/>
</dbReference>
<feature type="region of interest" description="Disordered" evidence="1">
    <location>
        <begin position="459"/>
        <end position="569"/>
    </location>
</feature>
<reference evidence="4 5" key="1">
    <citation type="journal article" date="2019" name="Emerg. Microbes Infect.">
        <title>Comprehensive subspecies identification of 175 nontuberculous mycobacteria species based on 7547 genomic profiles.</title>
        <authorList>
            <person name="Matsumoto Y."/>
            <person name="Kinjo T."/>
            <person name="Motooka D."/>
            <person name="Nabeya D."/>
            <person name="Jung N."/>
            <person name="Uechi K."/>
            <person name="Horii T."/>
            <person name="Iida T."/>
            <person name="Fujita J."/>
            <person name="Nakamura S."/>
        </authorList>
    </citation>
    <scope>NUCLEOTIDE SEQUENCE [LARGE SCALE GENOMIC DNA]</scope>
    <source>
        <strain evidence="4 5">JCM 16367</strain>
    </source>
</reference>
<feature type="region of interest" description="Disordered" evidence="1">
    <location>
        <begin position="330"/>
        <end position="385"/>
    </location>
</feature>
<evidence type="ECO:0000256" key="1">
    <source>
        <dbReference type="SAM" id="MobiDB-lite"/>
    </source>
</evidence>
<keyword evidence="2" id="KW-0472">Membrane</keyword>
<name>A0A7I7PIR3_9MYCO</name>
<feature type="compositionally biased region" description="Gly residues" evidence="1">
    <location>
        <begin position="493"/>
        <end position="569"/>
    </location>
</feature>
<evidence type="ECO:0000256" key="2">
    <source>
        <dbReference type="SAM" id="Phobius"/>
    </source>
</evidence>
<protein>
    <recommendedName>
        <fullName evidence="3">DUF7159 domain-containing protein</fullName>
    </recommendedName>
</protein>
<proteinExistence type="predicted"/>
<keyword evidence="2" id="KW-0812">Transmembrane</keyword>
<dbReference type="KEGG" id="mnv:MNVI_37840"/>
<sequence>MDIVLGVSMAPTTVRMVLVEGQNADGATVDEDGFDVVADEESATTSAPERVIAAILGTRESAAEGDYHLAATGVTWTDPVEAAALRDALAAYKVENVMLVSAFLAAAALAQSVGSAVGYGHTGLLFLEPDAATLAVVDSADGSISDVRRRPVRSAESLTELTGLMAQLDVLESRPEGVFVVGTGVDVAAIKPHLEAATGLPVTVPEEPDMALARGAALASADAPLFASSTVAVAYSQVRDWTTAGVVEPDTADVGAGHALAYAADTDAYAALDADFSAEGRKPLLVALSVMTIFFVGVLALVVSLGIRARPAMSQQPRAAGDLVFPVKEAPAPAPPKAEVQAPPAAAPNVQPAPQMQPAPSDSVASAPAPEAPAPEAAAPAPAAPKPVPVPVAATPVPVAPAPPAAPVVPAPAAPAPAPVVPAPAAPAPAPVAPVPVPVPVAPVIPILPPVFNPPVLHPPVQSPPFQPGGGDRSGGGWPPGGGARDRGAWPPAGGGRDGGGWPPGGGWQPRGGERGGGGWLPGGAPGGGFGGNHGGFGDGPGGSGGGHGGGIGGFGGGHGGFGGGHGGR</sequence>
<dbReference type="EMBL" id="AP022583">
    <property type="protein sequence ID" value="BBY08466.1"/>
    <property type="molecule type" value="Genomic_DNA"/>
</dbReference>
<feature type="domain" description="DUF7159" evidence="3">
    <location>
        <begin position="2"/>
        <end position="230"/>
    </location>
</feature>
<feature type="transmembrane region" description="Helical" evidence="2">
    <location>
        <begin position="284"/>
        <end position="307"/>
    </location>
</feature>
<dbReference type="Proteomes" id="UP000466894">
    <property type="component" value="Chromosome"/>
</dbReference>
<feature type="compositionally biased region" description="Low complexity" evidence="1">
    <location>
        <begin position="330"/>
        <end position="381"/>
    </location>
</feature>
<feature type="compositionally biased region" description="Gly residues" evidence="1">
    <location>
        <begin position="468"/>
        <end position="483"/>
    </location>
</feature>
<keyword evidence="2" id="KW-1133">Transmembrane helix</keyword>
<dbReference type="Pfam" id="PF23717">
    <property type="entry name" value="DUF7159"/>
    <property type="match status" value="1"/>
</dbReference>
<evidence type="ECO:0000313" key="5">
    <source>
        <dbReference type="Proteomes" id="UP000466894"/>
    </source>
</evidence>
<gene>
    <name evidence="4" type="ORF">MNVI_37840</name>
</gene>
<accession>A0A7I7PIR3</accession>
<evidence type="ECO:0000259" key="3">
    <source>
        <dbReference type="Pfam" id="PF23717"/>
    </source>
</evidence>
<dbReference type="AlphaFoldDB" id="A0A7I7PIR3"/>
<evidence type="ECO:0000313" key="4">
    <source>
        <dbReference type="EMBL" id="BBY08466.1"/>
    </source>
</evidence>